<dbReference type="CDD" id="cd02042">
    <property type="entry name" value="ParAB_family"/>
    <property type="match status" value="1"/>
</dbReference>
<dbReference type="Gene3D" id="1.10.1660.30">
    <property type="match status" value="1"/>
</dbReference>
<protein>
    <submittedName>
        <fullName evidence="3">AAA family ATPase</fullName>
    </submittedName>
</protein>
<dbReference type="SUPFAM" id="SSF52540">
    <property type="entry name" value="P-loop containing nucleoside triphosphate hydrolases"/>
    <property type="match status" value="1"/>
</dbReference>
<gene>
    <name evidence="3" type="ORF">IC617_08400</name>
</gene>
<dbReference type="EMBL" id="JACXAF010000009">
    <property type="protein sequence ID" value="MBD1389445.1"/>
    <property type="molecule type" value="Genomic_DNA"/>
</dbReference>
<dbReference type="Gene3D" id="3.40.50.300">
    <property type="entry name" value="P-loop containing nucleotide triphosphate hydrolases"/>
    <property type="match status" value="1"/>
</dbReference>
<evidence type="ECO:0000259" key="1">
    <source>
        <dbReference type="Pfam" id="PF13614"/>
    </source>
</evidence>
<dbReference type="InterPro" id="IPR027417">
    <property type="entry name" value="P-loop_NTPase"/>
</dbReference>
<dbReference type="PANTHER" id="PTHR13696">
    <property type="entry name" value="P-LOOP CONTAINING NUCLEOSIDE TRIPHOSPHATE HYDROLASE"/>
    <property type="match status" value="1"/>
</dbReference>
<dbReference type="InterPro" id="IPR025669">
    <property type="entry name" value="AAA_dom"/>
</dbReference>
<organism evidence="3 4">
    <name type="scientific">Neiella litorisoli</name>
    <dbReference type="NCBI Taxonomy" id="2771431"/>
    <lineage>
        <taxon>Bacteria</taxon>
        <taxon>Pseudomonadati</taxon>
        <taxon>Pseudomonadota</taxon>
        <taxon>Gammaproteobacteria</taxon>
        <taxon>Alteromonadales</taxon>
        <taxon>Echinimonadaceae</taxon>
        <taxon>Neiella</taxon>
    </lineage>
</organism>
<proteinExistence type="predicted"/>
<comment type="caution">
    <text evidence="3">The sequence shown here is derived from an EMBL/GenBank/DDBJ whole genome shotgun (WGS) entry which is preliminary data.</text>
</comment>
<keyword evidence="4" id="KW-1185">Reference proteome</keyword>
<accession>A0A8J6ULS2</accession>
<dbReference type="AlphaFoldDB" id="A0A8J6ULS2"/>
<dbReference type="PANTHER" id="PTHR13696:SF98">
    <property type="entry name" value="PLASMID PARTITION PROTEIN A"/>
    <property type="match status" value="1"/>
</dbReference>
<dbReference type="InterPro" id="IPR041250">
    <property type="entry name" value="HTH_54"/>
</dbReference>
<evidence type="ECO:0000259" key="2">
    <source>
        <dbReference type="Pfam" id="PF18607"/>
    </source>
</evidence>
<sequence>MAHPHAQIARIARRAASKVKLLSSDIEAQRKEFSESGYYRTFSRSQLYDLPGFTKAIVEKAVREMEEQGYTFGKRQAGKNEVYCITVDQVRDIYKHRGIETYKERFGDAFVIFIGNLKGGVTKTVTSVTVAHAFRVHPMLIKENIRALVIDLDPQASGTMFLNHLYASKSNEYTAAQAMLREPTEEEIGHFIFSSGIEGVDVMPASIEDAFLASDWEDLCKEHLPGQNPHTVLRDKIIDIVRDRYDFIFVDSGPHLDAFLNNSLAAADLLMTPIPPAQVDFHSTLKYLERLPELFQIQEEDGVEPRPLINLGFMSKLIEKKPDHVTVHSMAKEVFGGDMLDKWIPRLDAFERCGESFDTVISANPKHYPGSKEALKQAKEAAEEFAKSVFDRIEYIRDSE</sequence>
<evidence type="ECO:0000313" key="3">
    <source>
        <dbReference type="EMBL" id="MBD1389445.1"/>
    </source>
</evidence>
<dbReference type="Pfam" id="PF18607">
    <property type="entry name" value="HTH_54"/>
    <property type="match status" value="1"/>
</dbReference>
<reference evidence="3" key="1">
    <citation type="submission" date="2020-09" db="EMBL/GenBank/DDBJ databases">
        <title>A novel bacterium of genus Neiella, isolated from South China Sea.</title>
        <authorList>
            <person name="Huang H."/>
            <person name="Mo K."/>
            <person name="Hu Y."/>
        </authorList>
    </citation>
    <scope>NUCLEOTIDE SEQUENCE</scope>
    <source>
        <strain evidence="3">HB171785</strain>
    </source>
</reference>
<name>A0A8J6ULS2_9GAMM</name>
<feature type="domain" description="AAA" evidence="1">
    <location>
        <begin position="111"/>
        <end position="278"/>
    </location>
</feature>
<dbReference type="Pfam" id="PF13614">
    <property type="entry name" value="AAA_31"/>
    <property type="match status" value="1"/>
</dbReference>
<evidence type="ECO:0000313" key="4">
    <source>
        <dbReference type="Proteomes" id="UP000638014"/>
    </source>
</evidence>
<feature type="domain" description="ParA helix turn helix" evidence="2">
    <location>
        <begin position="20"/>
        <end position="106"/>
    </location>
</feature>
<dbReference type="Proteomes" id="UP000638014">
    <property type="component" value="Unassembled WGS sequence"/>
</dbReference>
<dbReference type="InterPro" id="IPR050678">
    <property type="entry name" value="DNA_Partitioning_ATPase"/>
</dbReference>
<dbReference type="RefSeq" id="WP_191144552.1">
    <property type="nucleotide sequence ID" value="NZ_JACXAF010000009.1"/>
</dbReference>